<evidence type="ECO:0008006" key="4">
    <source>
        <dbReference type="Google" id="ProtNLM"/>
    </source>
</evidence>
<comment type="caution">
    <text evidence="2">The sequence shown here is derived from an EMBL/GenBank/DDBJ whole genome shotgun (WGS) entry which is preliminary data.</text>
</comment>
<evidence type="ECO:0000256" key="1">
    <source>
        <dbReference type="SAM" id="Phobius"/>
    </source>
</evidence>
<protein>
    <recommendedName>
        <fullName evidence="4">MARVEL domain-containing protein</fullName>
    </recommendedName>
</protein>
<keyword evidence="1" id="KW-1133">Transmembrane helix</keyword>
<evidence type="ECO:0000313" key="3">
    <source>
        <dbReference type="Proteomes" id="UP000076154"/>
    </source>
</evidence>
<feature type="transmembrane region" description="Helical" evidence="1">
    <location>
        <begin position="62"/>
        <end position="88"/>
    </location>
</feature>
<name>A0A369J3C0_HYPMA</name>
<organism evidence="2 3">
    <name type="scientific">Hypsizygus marmoreus</name>
    <name type="common">White beech mushroom</name>
    <name type="synonym">Agaricus marmoreus</name>
    <dbReference type="NCBI Taxonomy" id="39966"/>
    <lineage>
        <taxon>Eukaryota</taxon>
        <taxon>Fungi</taxon>
        <taxon>Dikarya</taxon>
        <taxon>Basidiomycota</taxon>
        <taxon>Agaricomycotina</taxon>
        <taxon>Agaricomycetes</taxon>
        <taxon>Agaricomycetidae</taxon>
        <taxon>Agaricales</taxon>
        <taxon>Tricholomatineae</taxon>
        <taxon>Lyophyllaceae</taxon>
        <taxon>Hypsizygus</taxon>
    </lineage>
</organism>
<dbReference type="EMBL" id="LUEZ02000124">
    <property type="protein sequence ID" value="RDB16478.1"/>
    <property type="molecule type" value="Genomic_DNA"/>
</dbReference>
<dbReference type="OrthoDB" id="3239304at2759"/>
<dbReference type="AlphaFoldDB" id="A0A369J3C0"/>
<evidence type="ECO:0000313" key="2">
    <source>
        <dbReference type="EMBL" id="RDB16478.1"/>
    </source>
</evidence>
<keyword evidence="1" id="KW-0472">Membrane</keyword>
<gene>
    <name evidence="2" type="ORF">Hypma_002874</name>
</gene>
<accession>A0A369J3C0</accession>
<dbReference type="Proteomes" id="UP000076154">
    <property type="component" value="Unassembled WGS sequence"/>
</dbReference>
<keyword evidence="3" id="KW-1185">Reference proteome</keyword>
<feature type="transmembrane region" description="Helical" evidence="1">
    <location>
        <begin position="158"/>
        <end position="178"/>
    </location>
</feature>
<keyword evidence="1" id="KW-0812">Transmembrane</keyword>
<reference evidence="2" key="1">
    <citation type="submission" date="2018-04" db="EMBL/GenBank/DDBJ databases">
        <title>Whole genome sequencing of Hypsizygus marmoreus.</title>
        <authorList>
            <person name="Choi I.-G."/>
            <person name="Min B."/>
            <person name="Kim J.-G."/>
            <person name="Kim S."/>
            <person name="Oh Y.-L."/>
            <person name="Kong W.-S."/>
            <person name="Park H."/>
            <person name="Jeong J."/>
            <person name="Song E.-S."/>
        </authorList>
    </citation>
    <scope>NUCLEOTIDE SEQUENCE [LARGE SCALE GENOMIC DNA]</scope>
    <source>
        <strain evidence="2">51987-8</strain>
    </source>
</reference>
<dbReference type="InParanoid" id="A0A369J3C0"/>
<feature type="transmembrane region" description="Helical" evidence="1">
    <location>
        <begin position="100"/>
        <end position="120"/>
    </location>
</feature>
<feature type="transmembrane region" description="Helical" evidence="1">
    <location>
        <begin position="26"/>
        <end position="50"/>
    </location>
</feature>
<proteinExistence type="predicted"/>
<dbReference type="STRING" id="39966.A0A369J3C0"/>
<sequence length="203" mass="22591">MSTAQKISAAPANPTKYCCGLIPVRYVLLFTTTWSLLFSTAFGVVGIVVVKRLDAQLTDLQRIAIFFHIFMSLFFAVICFLGFFACIARRASATSLYTSLILGEILFSIASGILCIYLLFNGTSSQPWDAQKCIAAAADQFTRIFCQRSKLLKGLTTVMFAIMWLVEIASIFIGNAYLSQLREEALRLEMLEPPKYDRDGSDC</sequence>